<dbReference type="EMBL" id="JBBXJM010000001">
    <property type="protein sequence ID" value="KAL1412277.1"/>
    <property type="molecule type" value="Genomic_DNA"/>
</dbReference>
<reference evidence="1 2" key="1">
    <citation type="submission" date="2023-08" db="EMBL/GenBank/DDBJ databases">
        <title>Annotated Genome Sequence of Vanrija albida AlHP1.</title>
        <authorList>
            <person name="Herzog R."/>
        </authorList>
    </citation>
    <scope>NUCLEOTIDE SEQUENCE [LARGE SCALE GENOMIC DNA]</scope>
    <source>
        <strain evidence="1 2">AlHP1</strain>
    </source>
</reference>
<gene>
    <name evidence="1" type="ORF">Q8F55_000021</name>
</gene>
<name>A0ABR3QCN6_9TREE</name>
<evidence type="ECO:0000313" key="2">
    <source>
        <dbReference type="Proteomes" id="UP001565368"/>
    </source>
</evidence>
<dbReference type="RefSeq" id="XP_069212221.1">
    <property type="nucleotide sequence ID" value="XM_069348677.1"/>
</dbReference>
<organism evidence="1 2">
    <name type="scientific">Vanrija albida</name>
    <dbReference type="NCBI Taxonomy" id="181172"/>
    <lineage>
        <taxon>Eukaryota</taxon>
        <taxon>Fungi</taxon>
        <taxon>Dikarya</taxon>
        <taxon>Basidiomycota</taxon>
        <taxon>Agaricomycotina</taxon>
        <taxon>Tremellomycetes</taxon>
        <taxon>Trichosporonales</taxon>
        <taxon>Trichosporonaceae</taxon>
        <taxon>Vanrija</taxon>
    </lineage>
</organism>
<keyword evidence="2" id="KW-1185">Reference proteome</keyword>
<evidence type="ECO:0000313" key="1">
    <source>
        <dbReference type="EMBL" id="KAL1412277.1"/>
    </source>
</evidence>
<comment type="caution">
    <text evidence="1">The sequence shown here is derived from an EMBL/GenBank/DDBJ whole genome shotgun (WGS) entry which is preliminary data.</text>
</comment>
<dbReference type="Proteomes" id="UP001565368">
    <property type="component" value="Unassembled WGS sequence"/>
</dbReference>
<proteinExistence type="predicted"/>
<protein>
    <submittedName>
        <fullName evidence="1">Uncharacterized protein</fullName>
    </submittedName>
</protein>
<dbReference type="GeneID" id="95981064"/>
<sequence length="526" mass="57652">MTSAYPHLVLRRRLVGDDDEVEYSFSTPADADTLLPLSTASADVLDITGDRLPHSLNLAVGTLRRSGDACTLPPPVAAETTVDFLTLGPGARTAAVDIPPTGSRYVLHIRPVGPSRFTTQLRFLNAETTVRDCVLVFHFDEPTLLGRQSHPLGPRIRPIIDSTLLKLARLFGKTGSVTLVGVEANPHERLMPRPDFDRFVASYAKTAKADVDMRYLSMEEWRTGLETRVDIEGFWPGIDSGSSTPNALLAPPAHCILRADFSGPSTKVNLYPLVEPDGVATAQPLQFLPDQVEVVDIWRELPNIPKSKLEAFTSLRVLRRRDSSAWYPAPQPFQHVHTIIDFAEVYLGRTKPPLLWLTPNVRRYVLTLAAPDGKIAPTLTPALSEAIFAPLADTPTLREVVVVLSPWRRKLKASLRANTAFRGVVGAIAGHLGEWLSGGGPSEVEGSGKGRSLTVVGVAAADWKDGDAEDQYGEYYPTQLWRVLRESWAKAGLSDDEADAAAKVTRFISQPAWIEEIGERVKLEVL</sequence>
<accession>A0ABR3QCN6</accession>